<gene>
    <name evidence="1" type="ORF">BJ971_005250</name>
</gene>
<evidence type="ECO:0000313" key="1">
    <source>
        <dbReference type="EMBL" id="MBB4764694.1"/>
    </source>
</evidence>
<evidence type="ECO:0008006" key="3">
    <source>
        <dbReference type="Google" id="ProtNLM"/>
    </source>
</evidence>
<reference evidence="1 2" key="1">
    <citation type="submission" date="2020-08" db="EMBL/GenBank/DDBJ databases">
        <title>Sequencing the genomes of 1000 actinobacteria strains.</title>
        <authorList>
            <person name="Klenk H.-P."/>
        </authorList>
    </citation>
    <scope>NUCLEOTIDE SEQUENCE [LARGE SCALE GENOMIC DNA]</scope>
    <source>
        <strain evidence="1 2">DSM 43149</strain>
    </source>
</reference>
<name>A0A7W7I1J3_9ACTN</name>
<comment type="caution">
    <text evidence="1">The sequence shown here is derived from an EMBL/GenBank/DDBJ whole genome shotgun (WGS) entry which is preliminary data.</text>
</comment>
<keyword evidence="2" id="KW-1185">Reference proteome</keyword>
<dbReference type="EMBL" id="JACHNH010000001">
    <property type="protein sequence ID" value="MBB4764694.1"/>
    <property type="molecule type" value="Genomic_DNA"/>
</dbReference>
<accession>A0A7W7I1J3</accession>
<dbReference type="AlphaFoldDB" id="A0A7W7I1J3"/>
<protein>
    <recommendedName>
        <fullName evidence="3">IrrE N-terminal-like domain-containing protein</fullName>
    </recommendedName>
</protein>
<evidence type="ECO:0000313" key="2">
    <source>
        <dbReference type="Proteomes" id="UP000578112"/>
    </source>
</evidence>
<dbReference type="Proteomes" id="UP000578112">
    <property type="component" value="Unassembled WGS sequence"/>
</dbReference>
<dbReference type="RefSeq" id="WP_184995852.1">
    <property type="nucleotide sequence ID" value="NZ_BOMK01000003.1"/>
</dbReference>
<proteinExistence type="predicted"/>
<organism evidence="1 2">
    <name type="scientific">Actinoplanes digitatis</name>
    <dbReference type="NCBI Taxonomy" id="1868"/>
    <lineage>
        <taxon>Bacteria</taxon>
        <taxon>Bacillati</taxon>
        <taxon>Actinomycetota</taxon>
        <taxon>Actinomycetes</taxon>
        <taxon>Micromonosporales</taxon>
        <taxon>Micromonosporaceae</taxon>
        <taxon>Actinoplanes</taxon>
    </lineage>
</organism>
<sequence length="188" mass="20653">MPRWIPWPAIGRRRRTGDLPELVEQARGGLDTLGLRGRFTADRLHEAMQAYRGRPVHVLAQPLPAGGPHGLWVAGRDADYVFFPAGASPVRRHVIVGHEYGHMLFDDVAHPALAPDDPVGMDPAALSAAARRARSSYEELPERRAEIFGTLVAQRITDWSWPPARATDGDEAALRRLTGLLESTDESG</sequence>